<dbReference type="PANTHER" id="PTHR12233">
    <property type="entry name" value="VACUOLAR PROTEIN SORTING 26 RELATED"/>
    <property type="match status" value="1"/>
</dbReference>
<name>A0A507CZ19_9FUNG</name>
<dbReference type="Gene3D" id="2.60.40.640">
    <property type="match status" value="2"/>
</dbReference>
<evidence type="ECO:0000256" key="3">
    <source>
        <dbReference type="ARBA" id="ARBA00022927"/>
    </source>
</evidence>
<dbReference type="FunFam" id="2.60.40.640:FF:000001">
    <property type="entry name" value="Vacuolar protein sorting-associated protein 26A"/>
    <property type="match status" value="1"/>
</dbReference>
<gene>
    <name evidence="4" type="ORF">SeLEV6574_g04529</name>
</gene>
<dbReference type="Proteomes" id="UP000320475">
    <property type="component" value="Unassembled WGS sequence"/>
</dbReference>
<comment type="caution">
    <text evidence="4">The sequence shown here is derived from an EMBL/GenBank/DDBJ whole genome shotgun (WGS) entry which is preliminary data.</text>
</comment>
<keyword evidence="2" id="KW-0813">Transport</keyword>
<dbReference type="GO" id="GO:0006886">
    <property type="term" value="P:intracellular protein transport"/>
    <property type="evidence" value="ECO:0007669"/>
    <property type="project" value="InterPro"/>
</dbReference>
<dbReference type="InterPro" id="IPR014752">
    <property type="entry name" value="Arrestin-like_C"/>
</dbReference>
<organism evidence="4 5">
    <name type="scientific">Synchytrium endobioticum</name>
    <dbReference type="NCBI Taxonomy" id="286115"/>
    <lineage>
        <taxon>Eukaryota</taxon>
        <taxon>Fungi</taxon>
        <taxon>Fungi incertae sedis</taxon>
        <taxon>Chytridiomycota</taxon>
        <taxon>Chytridiomycota incertae sedis</taxon>
        <taxon>Chytridiomycetes</taxon>
        <taxon>Synchytriales</taxon>
        <taxon>Synchytriaceae</taxon>
        <taxon>Synchytrium</taxon>
    </lineage>
</organism>
<evidence type="ECO:0000313" key="5">
    <source>
        <dbReference type="Proteomes" id="UP000320475"/>
    </source>
</evidence>
<evidence type="ECO:0008006" key="6">
    <source>
        <dbReference type="Google" id="ProtNLM"/>
    </source>
</evidence>
<evidence type="ECO:0000256" key="2">
    <source>
        <dbReference type="ARBA" id="ARBA00022448"/>
    </source>
</evidence>
<evidence type="ECO:0000256" key="1">
    <source>
        <dbReference type="ARBA" id="ARBA00009100"/>
    </source>
</evidence>
<keyword evidence="3" id="KW-0653">Protein transport</keyword>
<dbReference type="EMBL" id="QEAM01000184">
    <property type="protein sequence ID" value="TPX44404.1"/>
    <property type="molecule type" value="Genomic_DNA"/>
</dbReference>
<dbReference type="Pfam" id="PF03643">
    <property type="entry name" value="Vps26"/>
    <property type="match status" value="1"/>
</dbReference>
<dbReference type="VEuPathDB" id="FungiDB:SeMB42_g02930"/>
<protein>
    <recommendedName>
        <fullName evidence="6">Vacuolar protein sorting-associated protein 26</fullName>
    </recommendedName>
</protein>
<dbReference type="InterPro" id="IPR028934">
    <property type="entry name" value="Vps26-related"/>
</dbReference>
<accession>A0A507CZ19</accession>
<proteinExistence type="inferred from homology"/>
<dbReference type="FunFam" id="2.60.40.640:FF:000010">
    <property type="entry name" value="Vacuolar protein sorting-associated protein 26"/>
    <property type="match status" value="1"/>
</dbReference>
<dbReference type="AlphaFoldDB" id="A0A507CZ19"/>
<comment type="similarity">
    <text evidence="1">Belongs to the VPS26 family.</text>
</comment>
<reference evidence="4 5" key="1">
    <citation type="journal article" date="2019" name="Sci. Rep.">
        <title>Comparative genomics of chytrid fungi reveal insights into the obligate biotrophic and pathogenic lifestyle of Synchytrium endobioticum.</title>
        <authorList>
            <person name="van de Vossenberg B.T.L.H."/>
            <person name="Warris S."/>
            <person name="Nguyen H.D.T."/>
            <person name="van Gent-Pelzer M.P.E."/>
            <person name="Joly D.L."/>
            <person name="van de Geest H.C."/>
            <person name="Bonants P.J.M."/>
            <person name="Smith D.S."/>
            <person name="Levesque C.A."/>
            <person name="van der Lee T.A.J."/>
        </authorList>
    </citation>
    <scope>NUCLEOTIDE SEQUENCE [LARGE SCALE GENOMIC DNA]</scope>
    <source>
        <strain evidence="4 5">LEV6574</strain>
    </source>
</reference>
<dbReference type="OrthoDB" id="3821113at2759"/>
<evidence type="ECO:0000313" key="4">
    <source>
        <dbReference type="EMBL" id="TPX44404.1"/>
    </source>
</evidence>
<sequence length="324" mass="37789">MAGLFGLGGSADIEIALHGEDQRKLVEVKIDKDKKAKYPLYFDGESVFGKVQVRVRDGKKIEHQGIKVEFVGHIELFYDRGNHYEFLSMAHELAAPGELRQSAIFDFEFKNVEKQYESYFGINVKLRYIVRVTIARRMGSITKEKDIWVYSYRMPPESNNSIKMEVGIEDALHIEFEYNKNKYHLRDVIVGKIYFLLVRIKIKHMELSIIRRETTGAPPNQYNESETITKFEIMDGAPVRGETIPIRLFLSGFELTPTYRDVNKKFSTRYYLNLVLVDEENRRYFKQQLLNAQEITVYRVRAEDEADHVDNSDIQQSLHQSVGI</sequence>